<evidence type="ECO:0000313" key="1">
    <source>
        <dbReference type="EMBL" id="KAH3831986.1"/>
    </source>
</evidence>
<keyword evidence="2" id="KW-1185">Reference proteome</keyword>
<protein>
    <submittedName>
        <fullName evidence="1">Uncharacterized protein</fullName>
    </submittedName>
</protein>
<dbReference type="Proteomes" id="UP000828390">
    <property type="component" value="Unassembled WGS sequence"/>
</dbReference>
<name>A0A9D4HEF8_DREPO</name>
<sequence length="58" mass="6945">MTIEIWTTGTRHDNRTLDNEYTNMTMNAGQRVHRHDNRTLDNEYTDMTIERWTTSTPT</sequence>
<accession>A0A9D4HEF8</accession>
<proteinExistence type="predicted"/>
<comment type="caution">
    <text evidence="1">The sequence shown here is derived from an EMBL/GenBank/DDBJ whole genome shotgun (WGS) entry which is preliminary data.</text>
</comment>
<dbReference type="EMBL" id="JAIWYP010000004">
    <property type="protein sequence ID" value="KAH3831986.1"/>
    <property type="molecule type" value="Genomic_DNA"/>
</dbReference>
<reference evidence="1" key="1">
    <citation type="journal article" date="2019" name="bioRxiv">
        <title>The Genome of the Zebra Mussel, Dreissena polymorpha: A Resource for Invasive Species Research.</title>
        <authorList>
            <person name="McCartney M.A."/>
            <person name="Auch B."/>
            <person name="Kono T."/>
            <person name="Mallez S."/>
            <person name="Zhang Y."/>
            <person name="Obille A."/>
            <person name="Becker A."/>
            <person name="Abrahante J.E."/>
            <person name="Garbe J."/>
            <person name="Badalamenti J.P."/>
            <person name="Herman A."/>
            <person name="Mangelson H."/>
            <person name="Liachko I."/>
            <person name="Sullivan S."/>
            <person name="Sone E.D."/>
            <person name="Koren S."/>
            <person name="Silverstein K.A.T."/>
            <person name="Beckman K.B."/>
            <person name="Gohl D.M."/>
        </authorList>
    </citation>
    <scope>NUCLEOTIDE SEQUENCE</scope>
    <source>
        <strain evidence="1">Duluth1</strain>
        <tissue evidence="1">Whole animal</tissue>
    </source>
</reference>
<gene>
    <name evidence="1" type="ORF">DPMN_105260</name>
</gene>
<organism evidence="1 2">
    <name type="scientific">Dreissena polymorpha</name>
    <name type="common">Zebra mussel</name>
    <name type="synonym">Mytilus polymorpha</name>
    <dbReference type="NCBI Taxonomy" id="45954"/>
    <lineage>
        <taxon>Eukaryota</taxon>
        <taxon>Metazoa</taxon>
        <taxon>Spiralia</taxon>
        <taxon>Lophotrochozoa</taxon>
        <taxon>Mollusca</taxon>
        <taxon>Bivalvia</taxon>
        <taxon>Autobranchia</taxon>
        <taxon>Heteroconchia</taxon>
        <taxon>Euheterodonta</taxon>
        <taxon>Imparidentia</taxon>
        <taxon>Neoheterodontei</taxon>
        <taxon>Myida</taxon>
        <taxon>Dreissenoidea</taxon>
        <taxon>Dreissenidae</taxon>
        <taxon>Dreissena</taxon>
    </lineage>
</organism>
<dbReference type="AlphaFoldDB" id="A0A9D4HEF8"/>
<evidence type="ECO:0000313" key="2">
    <source>
        <dbReference type="Proteomes" id="UP000828390"/>
    </source>
</evidence>
<reference evidence="1" key="2">
    <citation type="submission" date="2020-11" db="EMBL/GenBank/DDBJ databases">
        <authorList>
            <person name="McCartney M.A."/>
            <person name="Auch B."/>
            <person name="Kono T."/>
            <person name="Mallez S."/>
            <person name="Becker A."/>
            <person name="Gohl D.M."/>
            <person name="Silverstein K.A.T."/>
            <person name="Koren S."/>
            <person name="Bechman K.B."/>
            <person name="Herman A."/>
            <person name="Abrahante J.E."/>
            <person name="Garbe J."/>
        </authorList>
    </citation>
    <scope>NUCLEOTIDE SEQUENCE</scope>
    <source>
        <strain evidence="1">Duluth1</strain>
        <tissue evidence="1">Whole animal</tissue>
    </source>
</reference>